<dbReference type="AlphaFoldDB" id="A0A0K9PEW0"/>
<dbReference type="EMBL" id="LFYR01000903">
    <property type="protein sequence ID" value="KMZ67496.1"/>
    <property type="molecule type" value="Genomic_DNA"/>
</dbReference>
<accession>A0A0K9PEW0</accession>
<protein>
    <submittedName>
        <fullName evidence="1">Uncharacterized protein</fullName>
    </submittedName>
</protein>
<gene>
    <name evidence="1" type="ORF">ZOSMA_265G00010</name>
</gene>
<dbReference type="Proteomes" id="UP000036987">
    <property type="component" value="Unassembled WGS sequence"/>
</dbReference>
<organism evidence="1 2">
    <name type="scientific">Zostera marina</name>
    <name type="common">Eelgrass</name>
    <dbReference type="NCBI Taxonomy" id="29655"/>
    <lineage>
        <taxon>Eukaryota</taxon>
        <taxon>Viridiplantae</taxon>
        <taxon>Streptophyta</taxon>
        <taxon>Embryophyta</taxon>
        <taxon>Tracheophyta</taxon>
        <taxon>Spermatophyta</taxon>
        <taxon>Magnoliopsida</taxon>
        <taxon>Liliopsida</taxon>
        <taxon>Zosteraceae</taxon>
        <taxon>Zostera</taxon>
    </lineage>
</organism>
<keyword evidence="2" id="KW-1185">Reference proteome</keyword>
<comment type="caution">
    <text evidence="1">The sequence shown here is derived from an EMBL/GenBank/DDBJ whole genome shotgun (WGS) entry which is preliminary data.</text>
</comment>
<evidence type="ECO:0000313" key="1">
    <source>
        <dbReference type="EMBL" id="KMZ67496.1"/>
    </source>
</evidence>
<proteinExistence type="predicted"/>
<reference evidence="2" key="1">
    <citation type="journal article" date="2016" name="Nature">
        <title>The genome of the seagrass Zostera marina reveals angiosperm adaptation to the sea.</title>
        <authorList>
            <person name="Olsen J.L."/>
            <person name="Rouze P."/>
            <person name="Verhelst B."/>
            <person name="Lin Y.-C."/>
            <person name="Bayer T."/>
            <person name="Collen J."/>
            <person name="Dattolo E."/>
            <person name="De Paoli E."/>
            <person name="Dittami S."/>
            <person name="Maumus F."/>
            <person name="Michel G."/>
            <person name="Kersting A."/>
            <person name="Lauritano C."/>
            <person name="Lohaus R."/>
            <person name="Toepel M."/>
            <person name="Tonon T."/>
            <person name="Vanneste K."/>
            <person name="Amirebrahimi M."/>
            <person name="Brakel J."/>
            <person name="Bostroem C."/>
            <person name="Chovatia M."/>
            <person name="Grimwood J."/>
            <person name="Jenkins J.W."/>
            <person name="Jueterbock A."/>
            <person name="Mraz A."/>
            <person name="Stam W.T."/>
            <person name="Tice H."/>
            <person name="Bornberg-Bauer E."/>
            <person name="Green P.J."/>
            <person name="Pearson G.A."/>
            <person name="Procaccini G."/>
            <person name="Duarte C.M."/>
            <person name="Schmutz J."/>
            <person name="Reusch T.B.H."/>
            <person name="Van de Peer Y."/>
        </authorList>
    </citation>
    <scope>NUCLEOTIDE SEQUENCE [LARGE SCALE GENOMIC DNA]</scope>
    <source>
        <strain evidence="2">cv. Finnish</strain>
    </source>
</reference>
<name>A0A0K9PEW0_ZOSMR</name>
<evidence type="ECO:0000313" key="2">
    <source>
        <dbReference type="Proteomes" id="UP000036987"/>
    </source>
</evidence>
<sequence length="37" mass="4542">MHRRKCVIIESTLQTWREVHPISFKVEYNLCIWSSNH</sequence>